<dbReference type="InterPro" id="IPR000422">
    <property type="entry name" value="DHBP_synthase_RibB"/>
</dbReference>
<evidence type="ECO:0000256" key="19">
    <source>
        <dbReference type="HAMAP-Rule" id="MF_01283"/>
    </source>
</evidence>
<dbReference type="HAMAP" id="MF_00179">
    <property type="entry name" value="RibA"/>
    <property type="match status" value="1"/>
</dbReference>
<dbReference type="AlphaFoldDB" id="A0A6I6DEF6"/>
<dbReference type="GO" id="GO:0008686">
    <property type="term" value="F:3,4-dihydroxy-2-butanone-4-phosphate synthase activity"/>
    <property type="evidence" value="ECO:0007669"/>
    <property type="project" value="UniProtKB-UniRule"/>
</dbReference>
<keyword evidence="9 19" id="KW-0547">Nucleotide-binding</keyword>
<feature type="binding site" evidence="19">
    <location>
        <begin position="250"/>
        <end position="254"/>
    </location>
    <ligand>
        <name>GTP</name>
        <dbReference type="ChEBI" id="CHEBI:37565"/>
    </ligand>
</feature>
<keyword evidence="11 19" id="KW-0862">Zinc</keyword>
<feature type="binding site" evidence="19">
    <location>
        <begin position="26"/>
        <end position="27"/>
    </location>
    <ligand>
        <name>D-ribulose 5-phosphate</name>
        <dbReference type="ChEBI" id="CHEBI:58121"/>
    </ligand>
</feature>
<dbReference type="UniPathway" id="UPA00275">
    <property type="reaction ID" value="UER00399"/>
</dbReference>
<dbReference type="GO" id="GO:0008270">
    <property type="term" value="F:zinc ion binding"/>
    <property type="evidence" value="ECO:0007669"/>
    <property type="project" value="UniProtKB-UniRule"/>
</dbReference>
<evidence type="ECO:0000256" key="7">
    <source>
        <dbReference type="ARBA" id="ARBA00022619"/>
    </source>
</evidence>
<dbReference type="GO" id="GO:0005525">
    <property type="term" value="F:GTP binding"/>
    <property type="evidence" value="ECO:0007669"/>
    <property type="project" value="UniProtKB-KW"/>
</dbReference>
<comment type="catalytic activity">
    <reaction evidence="18 19">
        <text>GTP + 4 H2O = 2,5-diamino-6-hydroxy-4-(5-phosphoribosylamino)-pyrimidine + formate + 2 phosphate + 3 H(+)</text>
        <dbReference type="Rhea" id="RHEA:23704"/>
        <dbReference type="ChEBI" id="CHEBI:15377"/>
        <dbReference type="ChEBI" id="CHEBI:15378"/>
        <dbReference type="ChEBI" id="CHEBI:15740"/>
        <dbReference type="ChEBI" id="CHEBI:37565"/>
        <dbReference type="ChEBI" id="CHEBI:43474"/>
        <dbReference type="ChEBI" id="CHEBI:58614"/>
        <dbReference type="EC" id="3.5.4.25"/>
    </reaction>
</comment>
<keyword evidence="8 19" id="KW-0479">Metal-binding</keyword>
<feature type="region of interest" description="DHBP synthase" evidence="19">
    <location>
        <begin position="1"/>
        <end position="199"/>
    </location>
</feature>
<evidence type="ECO:0000313" key="21">
    <source>
        <dbReference type="EMBL" id="QGT99606.1"/>
    </source>
</evidence>
<dbReference type="Gene3D" id="3.90.870.10">
    <property type="entry name" value="DHBP synthase"/>
    <property type="match status" value="1"/>
</dbReference>
<feature type="binding site" evidence="19">
    <location>
        <begin position="138"/>
        <end position="142"/>
    </location>
    <ligand>
        <name>D-ribulose 5-phosphate</name>
        <dbReference type="ChEBI" id="CHEBI:58121"/>
    </ligand>
</feature>
<dbReference type="GO" id="GO:0000287">
    <property type="term" value="F:magnesium ion binding"/>
    <property type="evidence" value="ECO:0007669"/>
    <property type="project" value="UniProtKB-UniRule"/>
</dbReference>
<evidence type="ECO:0000313" key="22">
    <source>
        <dbReference type="Proteomes" id="UP000426444"/>
    </source>
</evidence>
<comment type="function">
    <text evidence="17 19">Catalyzes the conversion of GTP to 2,5-diamino-6-ribosylamino-4(3H)-pyrimidinone 5'-phosphate (DARP), formate and pyrophosphate.</text>
</comment>
<dbReference type="OrthoDB" id="9793111at2"/>
<dbReference type="InterPro" id="IPR016299">
    <property type="entry name" value="Riboflavin_synth_RibBA"/>
</dbReference>
<evidence type="ECO:0000256" key="2">
    <source>
        <dbReference type="ARBA" id="ARBA00001936"/>
    </source>
</evidence>
<comment type="similarity">
    <text evidence="6 19">In the N-terminal section; belongs to the DHBP synthase family.</text>
</comment>
<dbReference type="RefSeq" id="WP_156203487.1">
    <property type="nucleotide sequence ID" value="NZ_CP046457.1"/>
</dbReference>
<keyword evidence="16 19" id="KW-0511">Multifunctional enzyme</keyword>
<dbReference type="PANTHER" id="PTHR21327:SF18">
    <property type="entry name" value="3,4-DIHYDROXY-2-BUTANONE 4-PHOSPHATE SYNTHASE"/>
    <property type="match status" value="1"/>
</dbReference>
<feature type="binding site" evidence="19">
    <location>
        <begin position="293"/>
        <end position="295"/>
    </location>
    <ligand>
        <name>GTP</name>
        <dbReference type="ChEBI" id="CHEBI:37565"/>
    </ligand>
</feature>
<evidence type="ECO:0000256" key="13">
    <source>
        <dbReference type="ARBA" id="ARBA00023134"/>
    </source>
</evidence>
<evidence type="ECO:0000256" key="1">
    <source>
        <dbReference type="ARBA" id="ARBA00000141"/>
    </source>
</evidence>
<dbReference type="Pfam" id="PF00925">
    <property type="entry name" value="GTP_cyclohydro2"/>
    <property type="match status" value="1"/>
</dbReference>
<keyword evidence="15 19" id="KW-0456">Lyase</keyword>
<dbReference type="GO" id="GO:0009231">
    <property type="term" value="P:riboflavin biosynthetic process"/>
    <property type="evidence" value="ECO:0007669"/>
    <property type="project" value="UniProtKB-UniRule"/>
</dbReference>
<accession>A0A6I6DEF6</accession>
<dbReference type="GO" id="GO:0030145">
    <property type="term" value="F:manganese ion binding"/>
    <property type="evidence" value="ECO:0007669"/>
    <property type="project" value="UniProtKB-UniRule"/>
</dbReference>
<dbReference type="PANTHER" id="PTHR21327">
    <property type="entry name" value="GTP CYCLOHYDROLASE II-RELATED"/>
    <property type="match status" value="1"/>
</dbReference>
<feature type="binding site" evidence="19">
    <location>
        <position position="350"/>
    </location>
    <ligand>
        <name>GTP</name>
        <dbReference type="ChEBI" id="CHEBI:37565"/>
    </ligand>
</feature>
<dbReference type="NCBIfam" id="NF001591">
    <property type="entry name" value="PRK00393.1"/>
    <property type="match status" value="1"/>
</dbReference>
<dbReference type="InterPro" id="IPR036144">
    <property type="entry name" value="RibA-like_sf"/>
</dbReference>
<dbReference type="PIRSF" id="PIRSF001259">
    <property type="entry name" value="RibA"/>
    <property type="match status" value="1"/>
</dbReference>
<dbReference type="CDD" id="cd00641">
    <property type="entry name" value="GTP_cyclohydro2"/>
    <property type="match status" value="1"/>
</dbReference>
<evidence type="ECO:0000256" key="10">
    <source>
        <dbReference type="ARBA" id="ARBA00022801"/>
    </source>
</evidence>
<feature type="binding site" evidence="19">
    <location>
        <position position="27"/>
    </location>
    <ligand>
        <name>Mg(2+)</name>
        <dbReference type="ChEBI" id="CHEBI:18420"/>
        <label>2</label>
    </ligand>
</feature>
<keyword evidence="10 19" id="KW-0378">Hydrolase</keyword>
<dbReference type="Gene3D" id="3.40.50.10990">
    <property type="entry name" value="GTP cyclohydrolase II"/>
    <property type="match status" value="1"/>
</dbReference>
<feature type="active site" description="Proton acceptor; for GTP cyclohydrolase activity" evidence="19">
    <location>
        <position position="327"/>
    </location>
</feature>
<dbReference type="HAMAP" id="MF_01283">
    <property type="entry name" value="RibBA"/>
    <property type="match status" value="1"/>
</dbReference>
<evidence type="ECO:0000256" key="3">
    <source>
        <dbReference type="ARBA" id="ARBA00002284"/>
    </source>
</evidence>
<keyword evidence="22" id="KW-1185">Reference proteome</keyword>
<comment type="pathway">
    <text evidence="4 19">Cofactor biosynthesis; riboflavin biosynthesis; 5-amino-6-(D-ribitylamino)uracil from GTP: step 1/4.</text>
</comment>
<feature type="site" description="Essential for DHBP synthase activity" evidence="19">
    <location>
        <position position="162"/>
    </location>
</feature>
<feature type="binding site" evidence="19">
    <location>
        <position position="271"/>
    </location>
    <ligand>
        <name>GTP</name>
        <dbReference type="ChEBI" id="CHEBI:37565"/>
    </ligand>
</feature>
<dbReference type="Proteomes" id="UP000426444">
    <property type="component" value="Chromosome"/>
</dbReference>
<evidence type="ECO:0000256" key="9">
    <source>
        <dbReference type="ARBA" id="ARBA00022741"/>
    </source>
</evidence>
<evidence type="ECO:0000256" key="14">
    <source>
        <dbReference type="ARBA" id="ARBA00023211"/>
    </source>
</evidence>
<feature type="binding site" evidence="19">
    <location>
        <position position="27"/>
    </location>
    <ligand>
        <name>Mg(2+)</name>
        <dbReference type="ChEBI" id="CHEBI:18420"/>
        <label>1</label>
    </ligand>
</feature>
<feature type="binding site" evidence="19">
    <location>
        <position position="255"/>
    </location>
    <ligand>
        <name>Zn(2+)</name>
        <dbReference type="ChEBI" id="CHEBI:29105"/>
        <note>catalytic</note>
    </ligand>
</feature>
<dbReference type="NCBIfam" id="TIGR00505">
    <property type="entry name" value="ribA"/>
    <property type="match status" value="1"/>
</dbReference>
<evidence type="ECO:0000256" key="6">
    <source>
        <dbReference type="ARBA" id="ARBA00005520"/>
    </source>
</evidence>
<dbReference type="Pfam" id="PF00926">
    <property type="entry name" value="DHBP_synthase"/>
    <property type="match status" value="1"/>
</dbReference>
<keyword evidence="13 19" id="KW-0342">GTP-binding</keyword>
<feature type="region of interest" description="GTP cyclohydrolase II" evidence="19">
    <location>
        <begin position="200"/>
        <end position="398"/>
    </location>
</feature>
<dbReference type="SUPFAM" id="SSF142695">
    <property type="entry name" value="RibA-like"/>
    <property type="match status" value="1"/>
</dbReference>
<evidence type="ECO:0000256" key="16">
    <source>
        <dbReference type="ARBA" id="ARBA00023268"/>
    </source>
</evidence>
<dbReference type="EC" id="4.1.99.12" evidence="19"/>
<dbReference type="EMBL" id="CP046457">
    <property type="protein sequence ID" value="QGT99606.1"/>
    <property type="molecule type" value="Genomic_DNA"/>
</dbReference>
<dbReference type="NCBIfam" id="NF006803">
    <property type="entry name" value="PRK09311.1"/>
    <property type="match status" value="1"/>
</dbReference>
<name>A0A6I6DEF6_9FIRM</name>
<feature type="binding site" evidence="19">
    <location>
        <position position="141"/>
    </location>
    <ligand>
        <name>Mg(2+)</name>
        <dbReference type="ChEBI" id="CHEBI:18420"/>
        <label>2</label>
    </ligand>
</feature>
<feature type="active site" description="Nucleophile; for GTP cyclohydrolase activity" evidence="19">
    <location>
        <position position="329"/>
    </location>
</feature>
<feature type="binding site" evidence="19">
    <location>
        <position position="355"/>
    </location>
    <ligand>
        <name>GTP</name>
        <dbReference type="ChEBI" id="CHEBI:37565"/>
    </ligand>
</feature>
<comment type="cofactor">
    <cofactor evidence="2">
        <name>Mn(2+)</name>
        <dbReference type="ChEBI" id="CHEBI:29035"/>
    </cofactor>
</comment>
<sequence length="398" mass="44394">MFNTIEEAIKDIQEGKMIILVDDEDRENEGDIVVAAEKATPDIVNFMATYAKGLICVPIIGERIDELKIPAMVTDNTDNHETAFTVSVDHISTTTGISAHERSDTIQAMISNNSKAQDFRMPGHIFPLRYKEGGVLRRAGHTEGSVDLAQLAGLYPAAVICEIMSEDGTMARVPELMQFAQKHDLKIATIADLIEYRRRKEKLVIRVDDAKLPTMYGDFDAVAYESVLDGKGHIALVKGEWDENEPVLVRVHSECLTGDVFGSNRCDCGDQLATALNMIENEGKGVFLYMRQEGRGIGLINKIKAYKLQDKGRDTVEANIELGFPDDLREYGIGAQILVDLGIRKMRLLTNNPKKLKGLEGYGLEIISRVPLETNCKIENEKYLQTKKDKMGHMFKSL</sequence>
<evidence type="ECO:0000259" key="20">
    <source>
        <dbReference type="Pfam" id="PF00925"/>
    </source>
</evidence>
<dbReference type="InterPro" id="IPR032677">
    <property type="entry name" value="GTP_cyclohydro_II"/>
</dbReference>
<feature type="binding site" evidence="19">
    <location>
        <position position="268"/>
    </location>
    <ligand>
        <name>Zn(2+)</name>
        <dbReference type="ChEBI" id="CHEBI:29105"/>
        <note>catalytic</note>
    </ligand>
</feature>
<feature type="binding site" evidence="19">
    <location>
        <position position="31"/>
    </location>
    <ligand>
        <name>D-ribulose 5-phosphate</name>
        <dbReference type="ChEBI" id="CHEBI:58121"/>
    </ligand>
</feature>
<organism evidence="21 22">
    <name type="scientific">Candidatus Syntrophocurvum alkaliphilum</name>
    <dbReference type="NCBI Taxonomy" id="2293317"/>
    <lineage>
        <taxon>Bacteria</taxon>
        <taxon>Bacillati</taxon>
        <taxon>Bacillota</taxon>
        <taxon>Clostridia</taxon>
        <taxon>Eubacteriales</taxon>
        <taxon>Syntrophomonadaceae</taxon>
        <taxon>Candidatus Syntrophocurvum</taxon>
    </lineage>
</organism>
<comment type="function">
    <text evidence="3 19">Catalyzes the conversion of D-ribulose 5-phosphate to formate and 3,4-dihydroxy-2-butanone 4-phosphate.</text>
</comment>
<proteinExistence type="inferred from homology"/>
<comment type="catalytic activity">
    <reaction evidence="1 19">
        <text>D-ribulose 5-phosphate = (2S)-2-hydroxy-3-oxobutyl phosphate + formate + H(+)</text>
        <dbReference type="Rhea" id="RHEA:18457"/>
        <dbReference type="ChEBI" id="CHEBI:15378"/>
        <dbReference type="ChEBI" id="CHEBI:15740"/>
        <dbReference type="ChEBI" id="CHEBI:58121"/>
        <dbReference type="ChEBI" id="CHEBI:58830"/>
        <dbReference type="EC" id="4.1.99.12"/>
    </reaction>
</comment>
<dbReference type="FunFam" id="3.40.50.10990:FF:000001">
    <property type="entry name" value="Riboflavin biosynthesis protein RibBA"/>
    <property type="match status" value="1"/>
</dbReference>
<protein>
    <recommendedName>
        <fullName evidence="19">Riboflavin biosynthesis protein RibBA</fullName>
    </recommendedName>
    <domain>
        <recommendedName>
            <fullName evidence="19">3,4-dihydroxy-2-butanone 4-phosphate synthase</fullName>
            <shortName evidence="19">DHBP synthase</shortName>
            <ecNumber evidence="19">4.1.99.12</ecNumber>
        </recommendedName>
    </domain>
    <domain>
        <recommendedName>
            <fullName evidence="19">GTP cyclohydrolase-2</fullName>
            <ecNumber evidence="19">3.5.4.25</ecNumber>
        </recommendedName>
        <alternativeName>
            <fullName evidence="19">GTP cyclohydrolase II</fullName>
        </alternativeName>
    </domain>
</protein>
<evidence type="ECO:0000256" key="8">
    <source>
        <dbReference type="ARBA" id="ARBA00022723"/>
    </source>
</evidence>
<evidence type="ECO:0000256" key="18">
    <source>
        <dbReference type="ARBA" id="ARBA00049295"/>
    </source>
</evidence>
<comment type="similarity">
    <text evidence="19">In the C-terminal section; belongs to the GTP cyclohydrolase II family.</text>
</comment>
<dbReference type="GO" id="GO:0005829">
    <property type="term" value="C:cytosol"/>
    <property type="evidence" value="ECO:0007669"/>
    <property type="project" value="TreeGrafter"/>
</dbReference>
<feature type="domain" description="GTP cyclohydrolase II" evidence="20">
    <location>
        <begin position="208"/>
        <end position="371"/>
    </location>
</feature>
<evidence type="ECO:0000256" key="12">
    <source>
        <dbReference type="ARBA" id="ARBA00022842"/>
    </source>
</evidence>
<dbReference type="SUPFAM" id="SSF55821">
    <property type="entry name" value="YrdC/RibB"/>
    <property type="match status" value="1"/>
</dbReference>
<keyword evidence="12 19" id="KW-0460">Magnesium</keyword>
<feature type="binding site" evidence="19">
    <location>
        <position position="162"/>
    </location>
    <ligand>
        <name>D-ribulose 5-phosphate</name>
        <dbReference type="ChEBI" id="CHEBI:58121"/>
    </ligand>
</feature>
<comment type="cofactor">
    <cofactor evidence="19">
        <name>Zn(2+)</name>
        <dbReference type="ChEBI" id="CHEBI:29105"/>
    </cofactor>
    <text evidence="19">Binds 1 zinc ion per subunit.</text>
</comment>
<gene>
    <name evidence="19" type="primary">ribBA</name>
    <name evidence="21" type="ORF">SYNTR_1013</name>
</gene>
<dbReference type="FunFam" id="3.90.870.10:FF:000001">
    <property type="entry name" value="Riboflavin biosynthesis protein RibBA"/>
    <property type="match status" value="1"/>
</dbReference>
<keyword evidence="7 19" id="KW-0686">Riboflavin biosynthesis</keyword>
<comment type="pathway">
    <text evidence="5 19">Cofactor biosynthesis; riboflavin biosynthesis; 2-hydroxy-3-oxobutyl phosphate from D-ribulose 5-phosphate: step 1/1.</text>
</comment>
<evidence type="ECO:0000256" key="4">
    <source>
        <dbReference type="ARBA" id="ARBA00004853"/>
    </source>
</evidence>
<dbReference type="KEGG" id="salq:SYNTR_1013"/>
<evidence type="ECO:0000256" key="5">
    <source>
        <dbReference type="ARBA" id="ARBA00004904"/>
    </source>
</evidence>
<keyword evidence="14 19" id="KW-0464">Manganese</keyword>
<evidence type="ECO:0000256" key="17">
    <source>
        <dbReference type="ARBA" id="ARBA00043932"/>
    </source>
</evidence>
<evidence type="ECO:0000256" key="15">
    <source>
        <dbReference type="ARBA" id="ARBA00023239"/>
    </source>
</evidence>
<dbReference type="InterPro" id="IPR000926">
    <property type="entry name" value="RibA"/>
</dbReference>
<feature type="binding site" evidence="19">
    <location>
        <position position="266"/>
    </location>
    <ligand>
        <name>Zn(2+)</name>
        <dbReference type="ChEBI" id="CHEBI:29105"/>
        <note>catalytic</note>
    </ligand>
</feature>
<reference evidence="22" key="1">
    <citation type="journal article" date="2019" name="Microbiology">
        <title>Complete Genome Sequence of an Uncultured Bacterium of the Candidate Phylum Bipolaricaulota.</title>
        <authorList>
            <person name="Kadnikov V.V."/>
            <person name="Mardanov A.V."/>
            <person name="Beletsky A.V."/>
            <person name="Frank Y.A."/>
            <person name="Karnachuk O.V."/>
            <person name="Ravin N.V."/>
        </authorList>
    </citation>
    <scope>NUCLEOTIDE SEQUENCE [LARGE SCALE GENOMIC DNA]</scope>
</reference>
<evidence type="ECO:0000256" key="11">
    <source>
        <dbReference type="ARBA" id="ARBA00022833"/>
    </source>
</evidence>
<feature type="site" description="Essential for DHBP synthase activity" evidence="19">
    <location>
        <position position="124"/>
    </location>
</feature>
<dbReference type="GO" id="GO:0003935">
    <property type="term" value="F:GTP cyclohydrolase II activity"/>
    <property type="evidence" value="ECO:0007669"/>
    <property type="project" value="UniProtKB-UniRule"/>
</dbReference>
<dbReference type="NCBIfam" id="TIGR00506">
    <property type="entry name" value="ribB"/>
    <property type="match status" value="1"/>
</dbReference>
<feature type="binding site" evidence="19">
    <location>
        <position position="315"/>
    </location>
    <ligand>
        <name>GTP</name>
        <dbReference type="ChEBI" id="CHEBI:37565"/>
    </ligand>
</feature>
<dbReference type="HAMAP" id="MF_00180">
    <property type="entry name" value="RibB"/>
    <property type="match status" value="1"/>
</dbReference>
<dbReference type="EC" id="3.5.4.25" evidence="19"/>
<comment type="cofactor">
    <cofactor evidence="19">
        <name>Mg(2+)</name>
        <dbReference type="ChEBI" id="CHEBI:18420"/>
    </cofactor>
    <cofactor evidence="19">
        <name>Mn(2+)</name>
        <dbReference type="ChEBI" id="CHEBI:29035"/>
    </cofactor>
    <text evidence="19">Binds 2 divalent metal cations per subunit. Magnesium or manganese.</text>
</comment>
<dbReference type="InterPro" id="IPR017945">
    <property type="entry name" value="DHBP_synth_RibB-like_a/b_dom"/>
</dbReference>